<keyword evidence="3" id="KW-0328">Glycosyltransferase</keyword>
<gene>
    <name evidence="10" type="ORF">CO051_00695</name>
</gene>
<dbReference type="PANTHER" id="PTHR33908">
    <property type="entry name" value="MANNOSYLTRANSFERASE YKCB-RELATED"/>
    <property type="match status" value="1"/>
</dbReference>
<feature type="non-terminal residue" evidence="10">
    <location>
        <position position="441"/>
    </location>
</feature>
<organism evidence="10 11">
    <name type="scientific">Candidatus Roizmanbacteria bacterium CG_4_9_14_0_2_um_filter_39_13</name>
    <dbReference type="NCBI Taxonomy" id="1974839"/>
    <lineage>
        <taxon>Bacteria</taxon>
        <taxon>Candidatus Roizmaniibacteriota</taxon>
    </lineage>
</organism>
<protein>
    <recommendedName>
        <fullName evidence="9">Glycosyltransferase RgtA/B/C/D-like domain-containing protein</fullName>
    </recommendedName>
</protein>
<evidence type="ECO:0000313" key="11">
    <source>
        <dbReference type="Proteomes" id="UP000231383"/>
    </source>
</evidence>
<dbReference type="GO" id="GO:0005886">
    <property type="term" value="C:plasma membrane"/>
    <property type="evidence" value="ECO:0007669"/>
    <property type="project" value="UniProtKB-SubCell"/>
</dbReference>
<evidence type="ECO:0000256" key="2">
    <source>
        <dbReference type="ARBA" id="ARBA00022475"/>
    </source>
</evidence>
<comment type="caution">
    <text evidence="10">The sequence shown here is derived from an EMBL/GenBank/DDBJ whole genome shotgun (WGS) entry which is preliminary data.</text>
</comment>
<feature type="domain" description="Glycosyltransferase RgtA/B/C/D-like" evidence="9">
    <location>
        <begin position="69"/>
        <end position="217"/>
    </location>
</feature>
<evidence type="ECO:0000313" key="10">
    <source>
        <dbReference type="EMBL" id="PJC33927.1"/>
    </source>
</evidence>
<feature type="transmembrane region" description="Helical" evidence="8">
    <location>
        <begin position="206"/>
        <end position="232"/>
    </location>
</feature>
<keyword evidence="5 8" id="KW-0812">Transmembrane</keyword>
<feature type="transmembrane region" description="Helical" evidence="8">
    <location>
        <begin position="304"/>
        <end position="323"/>
    </location>
</feature>
<name>A0A2M8F3R7_9BACT</name>
<evidence type="ECO:0000256" key="3">
    <source>
        <dbReference type="ARBA" id="ARBA00022676"/>
    </source>
</evidence>
<dbReference type="PANTHER" id="PTHR33908:SF11">
    <property type="entry name" value="MEMBRANE PROTEIN"/>
    <property type="match status" value="1"/>
</dbReference>
<dbReference type="InterPro" id="IPR050297">
    <property type="entry name" value="LipidA_mod_glycosyltrf_83"/>
</dbReference>
<dbReference type="EMBL" id="PFSC01000020">
    <property type="protein sequence ID" value="PJC33927.1"/>
    <property type="molecule type" value="Genomic_DNA"/>
</dbReference>
<sequence>MNKALKYIILCVIILSGFWFRFQGIRDNHSFWSDEAFVATLARDVLQEKRTMSDALYQYGYQRMHLLTTMGSMKVFGFNEFSARIPSVLFGTASIFVAFLLASALSNIYGGILASFLLAFSQLQLANDTQAKAYSALTLLFLSVLYLLVRLEKKGKYSIKTHVVIIVLSSFATLFHYLGILIWIPYATHIIATHHVAIFAQCKKPLHIIVTIAIAGFLFYILDIGTILGYFFQGGTFGMFLFPVNNMTYFRELLWRHYSFITMAAIVGMFIGVYEKKFSWSIALFVFLLFYCYLWIFKQSTHNIRYIVPLFGIIFVYFCVFWANVATKLFPKHQLLFVLSLILLLYIGGYKIVRKPSTYYSPNADLYGDVQNADYKTFFELLKQRYPDLSNVVVFTDWGDTQHWYLPEKPVQAYFMKRFESEKSEANNIDNVMMYGTVDQF</sequence>
<keyword evidence="7 8" id="KW-0472">Membrane</keyword>
<keyword evidence="2" id="KW-1003">Cell membrane</keyword>
<dbReference type="GO" id="GO:0016763">
    <property type="term" value="F:pentosyltransferase activity"/>
    <property type="evidence" value="ECO:0007669"/>
    <property type="project" value="TreeGrafter"/>
</dbReference>
<dbReference type="AlphaFoldDB" id="A0A2M8F3R7"/>
<dbReference type="InterPro" id="IPR038731">
    <property type="entry name" value="RgtA/B/C-like"/>
</dbReference>
<dbReference type="Proteomes" id="UP000231383">
    <property type="component" value="Unassembled WGS sequence"/>
</dbReference>
<feature type="transmembrane region" description="Helical" evidence="8">
    <location>
        <begin position="163"/>
        <end position="186"/>
    </location>
</feature>
<evidence type="ECO:0000256" key="1">
    <source>
        <dbReference type="ARBA" id="ARBA00004651"/>
    </source>
</evidence>
<feature type="transmembrane region" description="Helical" evidence="8">
    <location>
        <begin position="278"/>
        <end position="297"/>
    </location>
</feature>
<dbReference type="GO" id="GO:0009103">
    <property type="term" value="P:lipopolysaccharide biosynthetic process"/>
    <property type="evidence" value="ECO:0007669"/>
    <property type="project" value="UniProtKB-ARBA"/>
</dbReference>
<evidence type="ECO:0000259" key="9">
    <source>
        <dbReference type="Pfam" id="PF13231"/>
    </source>
</evidence>
<accession>A0A2M8F3R7</accession>
<feature type="transmembrane region" description="Helical" evidence="8">
    <location>
        <begin position="7"/>
        <end position="25"/>
    </location>
</feature>
<feature type="transmembrane region" description="Helical" evidence="8">
    <location>
        <begin position="335"/>
        <end position="353"/>
    </location>
</feature>
<keyword evidence="6 8" id="KW-1133">Transmembrane helix</keyword>
<evidence type="ECO:0000256" key="5">
    <source>
        <dbReference type="ARBA" id="ARBA00022692"/>
    </source>
</evidence>
<dbReference type="Pfam" id="PF13231">
    <property type="entry name" value="PMT_2"/>
    <property type="match status" value="1"/>
</dbReference>
<comment type="subcellular location">
    <subcellularLocation>
        <location evidence="1">Cell membrane</location>
        <topology evidence="1">Multi-pass membrane protein</topology>
    </subcellularLocation>
</comment>
<reference evidence="11" key="1">
    <citation type="submission" date="2017-09" db="EMBL/GenBank/DDBJ databases">
        <title>Depth-based differentiation of microbial function through sediment-hosted aquifers and enrichment of novel symbionts in the deep terrestrial subsurface.</title>
        <authorList>
            <person name="Probst A.J."/>
            <person name="Ladd B."/>
            <person name="Jarett J.K."/>
            <person name="Geller-Mcgrath D.E."/>
            <person name="Sieber C.M.K."/>
            <person name="Emerson J.B."/>
            <person name="Anantharaman K."/>
            <person name="Thomas B.C."/>
            <person name="Malmstrom R."/>
            <person name="Stieglmeier M."/>
            <person name="Klingl A."/>
            <person name="Woyke T."/>
            <person name="Ryan C.M."/>
            <person name="Banfield J.F."/>
        </authorList>
    </citation>
    <scope>NUCLEOTIDE SEQUENCE [LARGE SCALE GENOMIC DNA]</scope>
</reference>
<feature type="transmembrane region" description="Helical" evidence="8">
    <location>
        <begin position="253"/>
        <end position="272"/>
    </location>
</feature>
<evidence type="ECO:0000256" key="6">
    <source>
        <dbReference type="ARBA" id="ARBA00022989"/>
    </source>
</evidence>
<evidence type="ECO:0000256" key="8">
    <source>
        <dbReference type="SAM" id="Phobius"/>
    </source>
</evidence>
<evidence type="ECO:0000256" key="4">
    <source>
        <dbReference type="ARBA" id="ARBA00022679"/>
    </source>
</evidence>
<keyword evidence="4" id="KW-0808">Transferase</keyword>
<proteinExistence type="predicted"/>
<evidence type="ECO:0000256" key="7">
    <source>
        <dbReference type="ARBA" id="ARBA00023136"/>
    </source>
</evidence>
<feature type="transmembrane region" description="Helical" evidence="8">
    <location>
        <begin position="133"/>
        <end position="151"/>
    </location>
</feature>